<dbReference type="VEuPathDB" id="FungiDB:DFL_000341"/>
<comment type="caution">
    <text evidence="3">The sequence shown here is derived from an EMBL/GenBank/DDBJ whole genome shotgun (WGS) entry which is preliminary data.</text>
</comment>
<accession>A0A437ADX6</accession>
<proteinExistence type="predicted"/>
<dbReference type="AlphaFoldDB" id="A0A437ADX6"/>
<organism evidence="3 4">
    <name type="scientific">Arthrobotrys flagrans</name>
    <name type="common">Nematode-trapping fungus</name>
    <name type="synonym">Trichothecium flagrans</name>
    <dbReference type="NCBI Taxonomy" id="97331"/>
    <lineage>
        <taxon>Eukaryota</taxon>
        <taxon>Fungi</taxon>
        <taxon>Dikarya</taxon>
        <taxon>Ascomycota</taxon>
        <taxon>Pezizomycotina</taxon>
        <taxon>Orbiliomycetes</taxon>
        <taxon>Orbiliales</taxon>
        <taxon>Orbiliaceae</taxon>
        <taxon>Arthrobotrys</taxon>
    </lineage>
</organism>
<keyword evidence="1" id="KW-1133">Transmembrane helix</keyword>
<feature type="transmembrane region" description="Helical" evidence="1">
    <location>
        <begin position="57"/>
        <end position="78"/>
    </location>
</feature>
<evidence type="ECO:0000313" key="4">
    <source>
        <dbReference type="Proteomes" id="UP000283090"/>
    </source>
</evidence>
<dbReference type="InterPro" id="IPR019251">
    <property type="entry name" value="DUF2231_TM"/>
</dbReference>
<keyword evidence="4" id="KW-1185">Reference proteome</keyword>
<gene>
    <name evidence="3" type="ORF">DFL_000341</name>
</gene>
<dbReference type="OrthoDB" id="2580011at2759"/>
<evidence type="ECO:0000259" key="2">
    <source>
        <dbReference type="Pfam" id="PF09990"/>
    </source>
</evidence>
<dbReference type="EMBL" id="SAEB01000001">
    <property type="protein sequence ID" value="RVD89328.1"/>
    <property type="molecule type" value="Genomic_DNA"/>
</dbReference>
<dbReference type="GeneID" id="93582652"/>
<keyword evidence="1" id="KW-0472">Membrane</keyword>
<feature type="domain" description="DUF2231" evidence="2">
    <location>
        <begin position="6"/>
        <end position="168"/>
    </location>
</feature>
<dbReference type="RefSeq" id="XP_067494872.1">
    <property type="nucleotide sequence ID" value="XM_067632345.1"/>
</dbReference>
<evidence type="ECO:0000313" key="3">
    <source>
        <dbReference type="EMBL" id="RVD89328.1"/>
    </source>
</evidence>
<protein>
    <recommendedName>
        <fullName evidence="2">DUF2231 domain-containing protein</fullName>
    </recommendedName>
</protein>
<feature type="transmembrane region" description="Helical" evidence="1">
    <location>
        <begin position="141"/>
        <end position="162"/>
    </location>
</feature>
<name>A0A437ADX6_ARTFL</name>
<reference evidence="3 4" key="1">
    <citation type="submission" date="2019-01" db="EMBL/GenBank/DDBJ databases">
        <title>Intercellular communication is required for trap formation in the nematode-trapping fungus Duddingtonia flagrans.</title>
        <authorList>
            <person name="Youssar L."/>
            <person name="Wernet V."/>
            <person name="Hensel N."/>
            <person name="Hildebrandt H.-G."/>
            <person name="Fischer R."/>
        </authorList>
    </citation>
    <scope>NUCLEOTIDE SEQUENCE [LARGE SCALE GENOMIC DNA]</scope>
    <source>
        <strain evidence="3 4">CBS H-5679</strain>
    </source>
</reference>
<feature type="transmembrane region" description="Helical" evidence="1">
    <location>
        <begin position="99"/>
        <end position="121"/>
    </location>
</feature>
<sequence>MFFESHPVHPALVHFPIAFLTFSHTIDILHYLTANFSLPILSTLTPLFPQLLSTSRLLHTLGIFSAIPAIITGIAQASAQAAKPGNLYEADGKTIKKKIYVMATHAALNDFSIIVSGASWWARYKVHGILGAAEPGVNEVAVAGVVLPVLLFAASLGADLVYKYGMGLSAAQSAKKEQ</sequence>
<evidence type="ECO:0000256" key="1">
    <source>
        <dbReference type="SAM" id="Phobius"/>
    </source>
</evidence>
<dbReference type="Pfam" id="PF09990">
    <property type="entry name" value="DUF2231"/>
    <property type="match status" value="1"/>
</dbReference>
<feature type="transmembrane region" description="Helical" evidence="1">
    <location>
        <begin position="12"/>
        <end position="32"/>
    </location>
</feature>
<keyword evidence="1" id="KW-0812">Transmembrane</keyword>
<dbReference type="Proteomes" id="UP000283090">
    <property type="component" value="Unassembled WGS sequence"/>
</dbReference>